<accession>A0A9D2F266</accession>
<dbReference type="CDD" id="cd09281">
    <property type="entry name" value="UPF0066"/>
    <property type="match status" value="1"/>
</dbReference>
<dbReference type="InterPro" id="IPR041369">
    <property type="entry name" value="TrmO_C"/>
</dbReference>
<dbReference type="InterPro" id="IPR023368">
    <property type="entry name" value="UPF0066_cons_site"/>
</dbReference>
<proteinExistence type="inferred from homology"/>
<organism evidence="4 5">
    <name type="scientific">Candidatus Gemmiger excrementavium</name>
    <dbReference type="NCBI Taxonomy" id="2838608"/>
    <lineage>
        <taxon>Bacteria</taxon>
        <taxon>Bacillati</taxon>
        <taxon>Bacillota</taxon>
        <taxon>Clostridia</taxon>
        <taxon>Eubacteriales</taxon>
        <taxon>Gemmiger</taxon>
    </lineage>
</organism>
<protein>
    <submittedName>
        <fullName evidence="4">tRNA (N6-threonylcarbamoyladenosine(37)-N6)-methyltransferase TrmO</fullName>
    </submittedName>
</protein>
<dbReference type="NCBIfam" id="TIGR00104">
    <property type="entry name" value="tRNA_TsaA"/>
    <property type="match status" value="1"/>
</dbReference>
<comment type="similarity">
    <text evidence="2">Belongs to the tRNA methyltransferase O family.</text>
</comment>
<evidence type="ECO:0000313" key="4">
    <source>
        <dbReference type="EMBL" id="HIZ47702.1"/>
    </source>
</evidence>
<dbReference type="Gene3D" id="2.40.30.70">
    <property type="entry name" value="YaeB-like"/>
    <property type="match status" value="1"/>
</dbReference>
<name>A0A9D2F266_9FIRM</name>
<evidence type="ECO:0000256" key="2">
    <source>
        <dbReference type="ARBA" id="ARBA00033753"/>
    </source>
</evidence>
<dbReference type="Proteomes" id="UP000824031">
    <property type="component" value="Unassembled WGS sequence"/>
</dbReference>
<dbReference type="AlphaFoldDB" id="A0A9D2F266"/>
<evidence type="ECO:0000259" key="3">
    <source>
        <dbReference type="PROSITE" id="PS51668"/>
    </source>
</evidence>
<dbReference type="PROSITE" id="PS51668">
    <property type="entry name" value="TSAA_2"/>
    <property type="match status" value="1"/>
</dbReference>
<dbReference type="InterPro" id="IPR040372">
    <property type="entry name" value="YaeB-like"/>
</dbReference>
<dbReference type="InterPro" id="IPR023370">
    <property type="entry name" value="TrmO-like_N"/>
</dbReference>
<dbReference type="SUPFAM" id="SSF118196">
    <property type="entry name" value="YaeB-like"/>
    <property type="match status" value="1"/>
</dbReference>
<dbReference type="EMBL" id="DXBO01000038">
    <property type="protein sequence ID" value="HIZ47702.1"/>
    <property type="molecule type" value="Genomic_DNA"/>
</dbReference>
<dbReference type="PROSITE" id="PS01318">
    <property type="entry name" value="TSAA_1"/>
    <property type="match status" value="1"/>
</dbReference>
<reference evidence="4" key="1">
    <citation type="journal article" date="2021" name="PeerJ">
        <title>Extensive microbial diversity within the chicken gut microbiome revealed by metagenomics and culture.</title>
        <authorList>
            <person name="Gilroy R."/>
            <person name="Ravi A."/>
            <person name="Getino M."/>
            <person name="Pursley I."/>
            <person name="Horton D.L."/>
            <person name="Alikhan N.F."/>
            <person name="Baker D."/>
            <person name="Gharbi K."/>
            <person name="Hall N."/>
            <person name="Watson M."/>
            <person name="Adriaenssens E.M."/>
            <person name="Foster-Nyarko E."/>
            <person name="Jarju S."/>
            <person name="Secka A."/>
            <person name="Antonio M."/>
            <person name="Oren A."/>
            <person name="Chaudhuri R.R."/>
            <person name="La Ragione R."/>
            <person name="Hildebrand F."/>
            <person name="Pallen M.J."/>
        </authorList>
    </citation>
    <scope>NUCLEOTIDE SEQUENCE</scope>
    <source>
        <strain evidence="4">3436</strain>
    </source>
</reference>
<dbReference type="Pfam" id="PF01980">
    <property type="entry name" value="TrmO_N"/>
    <property type="match status" value="1"/>
</dbReference>
<dbReference type="InterPro" id="IPR036414">
    <property type="entry name" value="YaeB_N_sf"/>
</dbReference>
<sequence>MADSYAITPIAYIHTDFKEKFGIPRQSGLVPELTARIVFAPEYRDPNALVGLEGFSHLWLIWQFSTVAAEYAAGKHWRPTVRPPRLGGNARRGVFATRSPYRPNALGLSCVELAGIDGCDLLVKGADLLDGTPIFDIKPYLPYVDAHPEARGGFADATAHYALTVACPPELLDKMPKEKQAALLGVLQNDPRPAYQNDETRVYALDFAGHTVRFTVADKTLTVREIL</sequence>
<dbReference type="Gene3D" id="3.30.2310.10">
    <property type="entry name" value="YaeB-like"/>
    <property type="match status" value="1"/>
</dbReference>
<dbReference type="PANTHER" id="PTHR12818:SF0">
    <property type="entry name" value="TRNA (ADENINE(37)-N6)-METHYLTRANSFERASE"/>
    <property type="match status" value="1"/>
</dbReference>
<keyword evidence="1" id="KW-0949">S-adenosyl-L-methionine</keyword>
<dbReference type="InterPro" id="IPR036413">
    <property type="entry name" value="YaeB-like_sf"/>
</dbReference>
<reference evidence="4" key="2">
    <citation type="submission" date="2021-04" db="EMBL/GenBank/DDBJ databases">
        <authorList>
            <person name="Gilroy R."/>
        </authorList>
    </citation>
    <scope>NUCLEOTIDE SEQUENCE</scope>
    <source>
        <strain evidence="4">3436</strain>
    </source>
</reference>
<comment type="caution">
    <text evidence="4">The sequence shown here is derived from an EMBL/GenBank/DDBJ whole genome shotgun (WGS) entry which is preliminary data.</text>
</comment>
<evidence type="ECO:0000313" key="5">
    <source>
        <dbReference type="Proteomes" id="UP000824031"/>
    </source>
</evidence>
<dbReference type="Pfam" id="PF18389">
    <property type="entry name" value="TrmO_C"/>
    <property type="match status" value="1"/>
</dbReference>
<dbReference type="PANTHER" id="PTHR12818">
    <property type="entry name" value="TRNA (ADENINE(37)-N6)-METHYLTRANSFERASE"/>
    <property type="match status" value="1"/>
</dbReference>
<feature type="domain" description="TsaA-like" evidence="3">
    <location>
        <begin position="7"/>
        <end position="149"/>
    </location>
</feature>
<gene>
    <name evidence="4" type="primary">tsaA</name>
    <name evidence="4" type="ORF">H9810_03160</name>
</gene>
<evidence type="ECO:0000256" key="1">
    <source>
        <dbReference type="ARBA" id="ARBA00022691"/>
    </source>
</evidence>